<evidence type="ECO:0000313" key="3">
    <source>
        <dbReference type="Proteomes" id="UP000239576"/>
    </source>
</evidence>
<feature type="transmembrane region" description="Helical" evidence="1">
    <location>
        <begin position="21"/>
        <end position="38"/>
    </location>
</feature>
<dbReference type="EMBL" id="PVWK01000017">
    <property type="protein sequence ID" value="PSB33680.1"/>
    <property type="molecule type" value="Genomic_DNA"/>
</dbReference>
<name>A0A2T1ELQ1_9CYAN</name>
<accession>A0A2T1ELQ1</accession>
<protein>
    <submittedName>
        <fullName evidence="2">Uncharacterized protein</fullName>
    </submittedName>
</protein>
<organism evidence="2 3">
    <name type="scientific">Stenomitos frigidus ULC18</name>
    <dbReference type="NCBI Taxonomy" id="2107698"/>
    <lineage>
        <taxon>Bacteria</taxon>
        <taxon>Bacillati</taxon>
        <taxon>Cyanobacteriota</taxon>
        <taxon>Cyanophyceae</taxon>
        <taxon>Leptolyngbyales</taxon>
        <taxon>Leptolyngbyaceae</taxon>
        <taxon>Stenomitos</taxon>
    </lineage>
</organism>
<dbReference type="AlphaFoldDB" id="A0A2T1ELQ1"/>
<keyword evidence="1" id="KW-1133">Transmembrane helix</keyword>
<reference evidence="2 3" key="2">
    <citation type="submission" date="2018-03" db="EMBL/GenBank/DDBJ databases">
        <title>The ancient ancestry and fast evolution of plastids.</title>
        <authorList>
            <person name="Moore K.R."/>
            <person name="Magnabosco C."/>
            <person name="Momper L."/>
            <person name="Gold D.A."/>
            <person name="Bosak T."/>
            <person name="Fournier G.P."/>
        </authorList>
    </citation>
    <scope>NUCLEOTIDE SEQUENCE [LARGE SCALE GENOMIC DNA]</scope>
    <source>
        <strain evidence="2 3">ULC18</strain>
    </source>
</reference>
<dbReference type="RefSeq" id="WP_106255041.1">
    <property type="nucleotide sequence ID" value="NZ_CAWNSW010000080.1"/>
</dbReference>
<feature type="transmembrane region" description="Helical" evidence="1">
    <location>
        <begin position="58"/>
        <end position="75"/>
    </location>
</feature>
<keyword evidence="1" id="KW-0812">Transmembrane</keyword>
<evidence type="ECO:0000313" key="2">
    <source>
        <dbReference type="EMBL" id="PSB33680.1"/>
    </source>
</evidence>
<proteinExistence type="predicted"/>
<sequence>MHRPKQHGWLLRVASKVLKTFLLSLFGLLVSLLLAGILEWLPLINLLLNLLEQSLPKAIALVLCLVGVAVVLESLR</sequence>
<dbReference type="Proteomes" id="UP000239576">
    <property type="component" value="Unassembled WGS sequence"/>
</dbReference>
<comment type="caution">
    <text evidence="2">The sequence shown here is derived from an EMBL/GenBank/DDBJ whole genome shotgun (WGS) entry which is preliminary data.</text>
</comment>
<reference evidence="3" key="1">
    <citation type="submission" date="2018-02" db="EMBL/GenBank/DDBJ databases">
        <authorList>
            <person name="Moore K."/>
            <person name="Momper L."/>
        </authorList>
    </citation>
    <scope>NUCLEOTIDE SEQUENCE [LARGE SCALE GENOMIC DNA]</scope>
    <source>
        <strain evidence="3">ULC18</strain>
    </source>
</reference>
<gene>
    <name evidence="2" type="ORF">C7B82_04135</name>
</gene>
<evidence type="ECO:0000256" key="1">
    <source>
        <dbReference type="SAM" id="Phobius"/>
    </source>
</evidence>
<keyword evidence="3" id="KW-1185">Reference proteome</keyword>
<keyword evidence="1" id="KW-0472">Membrane</keyword>